<organism evidence="3 4">
    <name type="scientific">Paenibacillus tyrfis</name>
    <dbReference type="NCBI Taxonomy" id="1501230"/>
    <lineage>
        <taxon>Bacteria</taxon>
        <taxon>Bacillati</taxon>
        <taxon>Bacillota</taxon>
        <taxon>Bacilli</taxon>
        <taxon>Bacillales</taxon>
        <taxon>Paenibacillaceae</taxon>
        <taxon>Paenibacillus</taxon>
    </lineage>
</organism>
<evidence type="ECO:0000313" key="4">
    <source>
        <dbReference type="Proteomes" id="UP000028123"/>
    </source>
</evidence>
<dbReference type="PANTHER" id="PTHR33490">
    <property type="entry name" value="BLR5614 PROTEIN-RELATED"/>
    <property type="match status" value="1"/>
</dbReference>
<keyword evidence="3" id="KW-0645">Protease</keyword>
<evidence type="ECO:0000313" key="3">
    <source>
        <dbReference type="EMBL" id="KEQ26655.1"/>
    </source>
</evidence>
<dbReference type="EMBL" id="JNVM01000006">
    <property type="protein sequence ID" value="KEQ26655.1"/>
    <property type="molecule type" value="Genomic_DNA"/>
</dbReference>
<dbReference type="Pfam" id="PF01841">
    <property type="entry name" value="Transglut_core"/>
    <property type="match status" value="1"/>
</dbReference>
<dbReference type="GO" id="GO:0006508">
    <property type="term" value="P:proteolysis"/>
    <property type="evidence" value="ECO:0007669"/>
    <property type="project" value="UniProtKB-KW"/>
</dbReference>
<protein>
    <submittedName>
        <fullName evidence="3">Cysteine protease</fullName>
    </submittedName>
</protein>
<dbReference type="PANTHER" id="PTHR33490:SF3">
    <property type="entry name" value="CONSERVED INTEGRAL MEMBRANE PROTEIN"/>
    <property type="match status" value="1"/>
</dbReference>
<feature type="transmembrane region" description="Helical" evidence="1">
    <location>
        <begin position="103"/>
        <end position="125"/>
    </location>
</feature>
<proteinExistence type="predicted"/>
<name>A0A081P7I2_9BACL</name>
<gene>
    <name evidence="3" type="ORF">ET33_32970</name>
</gene>
<dbReference type="SMART" id="SM00460">
    <property type="entry name" value="TGc"/>
    <property type="match status" value="1"/>
</dbReference>
<dbReference type="AlphaFoldDB" id="A0A081P7I2"/>
<dbReference type="InterPro" id="IPR002931">
    <property type="entry name" value="Transglutaminase-like"/>
</dbReference>
<dbReference type="Proteomes" id="UP000028123">
    <property type="component" value="Unassembled WGS sequence"/>
</dbReference>
<dbReference type="RefSeq" id="WP_036679548.1">
    <property type="nucleotide sequence ID" value="NZ_JNVM01000006.1"/>
</dbReference>
<dbReference type="InterPro" id="IPR038765">
    <property type="entry name" value="Papain-like_cys_pep_sf"/>
</dbReference>
<evidence type="ECO:0000259" key="2">
    <source>
        <dbReference type="SMART" id="SM00460"/>
    </source>
</evidence>
<keyword evidence="1" id="KW-0472">Membrane</keyword>
<evidence type="ECO:0000256" key="1">
    <source>
        <dbReference type="SAM" id="Phobius"/>
    </source>
</evidence>
<feature type="transmembrane region" description="Helical" evidence="1">
    <location>
        <begin position="156"/>
        <end position="184"/>
    </location>
</feature>
<sequence length="386" mass="43026">MNELPKLAQINLITVLIAVLFVVSIAQGLLRGASSSAKHLALMVTEGAVTLLSLFLAWELTSWLSPKLQVWLVGLGLTIPSEELGFWKQLYYTAATALRDFSLLRFSVLFVLGYGLIKQLVYRIIDPLVDDWLTERTNADSAKGGRVASPSLLSSLIGGIIGSVTGFGRGMIMIAVLFIVTTLFPQTPVAAYIQDSSLFQKGATEVIRPMTGDFFANQLPVFTRAVEQEFGNILQRKYEVVDARVPQDVAEAAKQVTAKGQTDEEKAKLLYRWVGTRIKYDWDKVKAYEEQRIWREQTPEDTFNTKKGVCIDFSRLYAVMARSVGLDVKVVTGLGYDGRGGYGPHAWNEVYLGEKKEWVPLDSTWVASGGNWFNPPRFQDTHIKDT</sequence>
<dbReference type="SUPFAM" id="SSF54001">
    <property type="entry name" value="Cysteine proteinases"/>
    <property type="match status" value="1"/>
</dbReference>
<dbReference type="Gene3D" id="3.10.620.30">
    <property type="match status" value="1"/>
</dbReference>
<keyword evidence="4" id="KW-1185">Reference proteome</keyword>
<dbReference type="eggNOG" id="COG1305">
    <property type="taxonomic scope" value="Bacteria"/>
</dbReference>
<dbReference type="OrthoDB" id="1817605at2"/>
<keyword evidence="1" id="KW-1133">Transmembrane helix</keyword>
<feature type="domain" description="Transglutaminase-like" evidence="2">
    <location>
        <begin position="302"/>
        <end position="365"/>
    </location>
</feature>
<accession>A0A081P7I2</accession>
<reference evidence="3 4" key="1">
    <citation type="submission" date="2014-06" db="EMBL/GenBank/DDBJ databases">
        <title>Draft genome sequence of Paenibacillus sp. MSt1.</title>
        <authorList>
            <person name="Aw Y.K."/>
            <person name="Ong K.S."/>
            <person name="Gan H.M."/>
            <person name="Lee S.M."/>
        </authorList>
    </citation>
    <scope>NUCLEOTIDE SEQUENCE [LARGE SCALE GENOMIC DNA]</scope>
    <source>
        <strain evidence="3 4">MSt1</strain>
    </source>
</reference>
<dbReference type="GO" id="GO:0008233">
    <property type="term" value="F:peptidase activity"/>
    <property type="evidence" value="ECO:0007669"/>
    <property type="project" value="UniProtKB-KW"/>
</dbReference>
<comment type="caution">
    <text evidence="3">The sequence shown here is derived from an EMBL/GenBank/DDBJ whole genome shotgun (WGS) entry which is preliminary data.</text>
</comment>
<keyword evidence="1" id="KW-0812">Transmembrane</keyword>
<keyword evidence="3" id="KW-0378">Hydrolase</keyword>
<feature type="transmembrane region" description="Helical" evidence="1">
    <location>
        <begin position="40"/>
        <end position="58"/>
    </location>
</feature>
<feature type="transmembrane region" description="Helical" evidence="1">
    <location>
        <begin position="12"/>
        <end position="33"/>
    </location>
</feature>